<feature type="region of interest" description="Disordered" evidence="5">
    <location>
        <begin position="293"/>
        <end position="321"/>
    </location>
</feature>
<reference evidence="7 8" key="1">
    <citation type="submission" date="2023-01" db="EMBL/GenBank/DDBJ databases">
        <title>Minimal conservation of predation-associated metabolite biosynthetic gene clusters underscores biosynthetic potential of Myxococcota including descriptions for ten novel species: Archangium lansinium sp. nov., Myxococcus landrumus sp. nov., Nannocystis bai.</title>
        <authorList>
            <person name="Ahearne A."/>
            <person name="Stevens C."/>
            <person name="Dowd S."/>
        </authorList>
    </citation>
    <scope>NUCLEOTIDE SEQUENCE [LARGE SCALE GENOMIC DNA]</scope>
    <source>
        <strain evidence="7 8">WIWO2</strain>
    </source>
</reference>
<protein>
    <submittedName>
        <fullName evidence="7">LysR family transcriptional regulator</fullName>
    </submittedName>
</protein>
<organism evidence="7 8">
    <name type="scientific">Sorangium atrum</name>
    <dbReference type="NCBI Taxonomy" id="2995308"/>
    <lineage>
        <taxon>Bacteria</taxon>
        <taxon>Pseudomonadati</taxon>
        <taxon>Myxococcota</taxon>
        <taxon>Polyangia</taxon>
        <taxon>Polyangiales</taxon>
        <taxon>Polyangiaceae</taxon>
        <taxon>Sorangium</taxon>
    </lineage>
</organism>
<evidence type="ECO:0000256" key="4">
    <source>
        <dbReference type="ARBA" id="ARBA00023163"/>
    </source>
</evidence>
<dbReference type="InterPro" id="IPR050950">
    <property type="entry name" value="HTH-type_LysR_regulators"/>
</dbReference>
<dbReference type="Proteomes" id="UP001217485">
    <property type="component" value="Unassembled WGS sequence"/>
</dbReference>
<keyword evidence="4" id="KW-0804">Transcription</keyword>
<dbReference type="InterPro" id="IPR036390">
    <property type="entry name" value="WH_DNA-bd_sf"/>
</dbReference>
<dbReference type="InterPro" id="IPR000847">
    <property type="entry name" value="LysR_HTH_N"/>
</dbReference>
<gene>
    <name evidence="7" type="ORF">POL72_37610</name>
</gene>
<dbReference type="SUPFAM" id="SSF53850">
    <property type="entry name" value="Periplasmic binding protein-like II"/>
    <property type="match status" value="1"/>
</dbReference>
<proteinExistence type="inferred from homology"/>
<evidence type="ECO:0000256" key="5">
    <source>
        <dbReference type="SAM" id="MobiDB-lite"/>
    </source>
</evidence>
<dbReference type="Pfam" id="PF03466">
    <property type="entry name" value="LysR_substrate"/>
    <property type="match status" value="1"/>
</dbReference>
<feature type="domain" description="HTH lysR-type" evidence="6">
    <location>
        <begin position="2"/>
        <end position="59"/>
    </location>
</feature>
<dbReference type="RefSeq" id="WP_272101646.1">
    <property type="nucleotide sequence ID" value="NZ_JAQNDK010000004.1"/>
</dbReference>
<dbReference type="PANTHER" id="PTHR30419">
    <property type="entry name" value="HTH-TYPE TRANSCRIPTIONAL REGULATOR YBHD"/>
    <property type="match status" value="1"/>
</dbReference>
<accession>A0ABT5CC18</accession>
<dbReference type="Pfam" id="PF00126">
    <property type="entry name" value="HTH_1"/>
    <property type="match status" value="1"/>
</dbReference>
<evidence type="ECO:0000259" key="6">
    <source>
        <dbReference type="PROSITE" id="PS50931"/>
    </source>
</evidence>
<dbReference type="InterPro" id="IPR005119">
    <property type="entry name" value="LysR_subst-bd"/>
</dbReference>
<comment type="caution">
    <text evidence="7">The sequence shown here is derived from an EMBL/GenBank/DDBJ whole genome shotgun (WGS) entry which is preliminary data.</text>
</comment>
<dbReference type="Gene3D" id="3.40.190.290">
    <property type="match status" value="1"/>
</dbReference>
<comment type="similarity">
    <text evidence="1">Belongs to the LysR transcriptional regulatory family.</text>
</comment>
<dbReference type="PROSITE" id="PS50931">
    <property type="entry name" value="HTH_LYSR"/>
    <property type="match status" value="1"/>
</dbReference>
<dbReference type="SUPFAM" id="SSF46785">
    <property type="entry name" value="Winged helix' DNA-binding domain"/>
    <property type="match status" value="1"/>
</dbReference>
<feature type="compositionally biased region" description="Low complexity" evidence="5">
    <location>
        <begin position="309"/>
        <end position="321"/>
    </location>
</feature>
<dbReference type="Gene3D" id="1.10.10.10">
    <property type="entry name" value="Winged helix-like DNA-binding domain superfamily/Winged helix DNA-binding domain"/>
    <property type="match status" value="1"/>
</dbReference>
<dbReference type="InterPro" id="IPR036388">
    <property type="entry name" value="WH-like_DNA-bd_sf"/>
</dbReference>
<evidence type="ECO:0000256" key="1">
    <source>
        <dbReference type="ARBA" id="ARBA00009437"/>
    </source>
</evidence>
<keyword evidence="2" id="KW-0805">Transcription regulation</keyword>
<evidence type="ECO:0000313" key="7">
    <source>
        <dbReference type="EMBL" id="MDC0683508.1"/>
    </source>
</evidence>
<dbReference type="PANTHER" id="PTHR30419:SF30">
    <property type="entry name" value="LYSR FAMILY TRANSCRIPTIONAL REGULATOR"/>
    <property type="match status" value="1"/>
</dbReference>
<dbReference type="CDD" id="cd05466">
    <property type="entry name" value="PBP2_LTTR_substrate"/>
    <property type="match status" value="1"/>
</dbReference>
<evidence type="ECO:0000256" key="2">
    <source>
        <dbReference type="ARBA" id="ARBA00023015"/>
    </source>
</evidence>
<sequence length="321" mass="34325">MLNLDWLGAFVVFTEHLNFTRAARALHVSQPALHAQIGKLGEALGVTLYQRRGQRLELTADGKRVAAFGREVGDRTRSFLDVLRHGESREPVVLCAGEGSYLYLLGEGIRAFTARAAAPLRLLTRDREGTLEAVAAGEAHLGVAPLEGAPDGLAADRLTEVAQVLVVPDGHALARKRQVRLRDLEGARLVVPGPSRPHRALLAQALLSAGVRWEPAVEANGWELMVHFVQLGVGIAVVNACCRLPRGLVARPLPELPRKVFHLVRRRGGELQGAAAELRDALLTNASAWQRNHASGAPGVSGASDVSGAPDAAPTAPARRR</sequence>
<dbReference type="PRINTS" id="PR00039">
    <property type="entry name" value="HTHLYSR"/>
</dbReference>
<dbReference type="EMBL" id="JAQNDK010000004">
    <property type="protein sequence ID" value="MDC0683508.1"/>
    <property type="molecule type" value="Genomic_DNA"/>
</dbReference>
<keyword evidence="3" id="KW-0238">DNA-binding</keyword>
<keyword evidence="8" id="KW-1185">Reference proteome</keyword>
<evidence type="ECO:0000256" key="3">
    <source>
        <dbReference type="ARBA" id="ARBA00023125"/>
    </source>
</evidence>
<evidence type="ECO:0000313" key="8">
    <source>
        <dbReference type="Proteomes" id="UP001217485"/>
    </source>
</evidence>
<name>A0ABT5CC18_9BACT</name>